<accession>A0AAP0EY67</accession>
<dbReference type="AlphaFoldDB" id="A0AAP0EY67"/>
<proteinExistence type="predicted"/>
<protein>
    <submittedName>
        <fullName evidence="1">Uncharacterized protein</fullName>
    </submittedName>
</protein>
<reference evidence="1 2" key="1">
    <citation type="submission" date="2024-01" db="EMBL/GenBank/DDBJ databases">
        <title>Genome assemblies of Stephania.</title>
        <authorList>
            <person name="Yang L."/>
        </authorList>
    </citation>
    <scope>NUCLEOTIDE SEQUENCE [LARGE SCALE GENOMIC DNA]</scope>
    <source>
        <strain evidence="1">JXDWG</strain>
        <tissue evidence="1">Leaf</tissue>
    </source>
</reference>
<organism evidence="1 2">
    <name type="scientific">Stephania cephalantha</name>
    <dbReference type="NCBI Taxonomy" id="152367"/>
    <lineage>
        <taxon>Eukaryota</taxon>
        <taxon>Viridiplantae</taxon>
        <taxon>Streptophyta</taxon>
        <taxon>Embryophyta</taxon>
        <taxon>Tracheophyta</taxon>
        <taxon>Spermatophyta</taxon>
        <taxon>Magnoliopsida</taxon>
        <taxon>Ranunculales</taxon>
        <taxon>Menispermaceae</taxon>
        <taxon>Menispermoideae</taxon>
        <taxon>Cissampelideae</taxon>
        <taxon>Stephania</taxon>
    </lineage>
</organism>
<dbReference type="EMBL" id="JBBNAG010000010">
    <property type="protein sequence ID" value="KAK9100400.1"/>
    <property type="molecule type" value="Genomic_DNA"/>
</dbReference>
<gene>
    <name evidence="1" type="ORF">Scep_023830</name>
</gene>
<evidence type="ECO:0000313" key="1">
    <source>
        <dbReference type="EMBL" id="KAK9100400.1"/>
    </source>
</evidence>
<evidence type="ECO:0000313" key="2">
    <source>
        <dbReference type="Proteomes" id="UP001419268"/>
    </source>
</evidence>
<dbReference type="Proteomes" id="UP001419268">
    <property type="component" value="Unassembled WGS sequence"/>
</dbReference>
<name>A0AAP0EY67_9MAGN</name>
<comment type="caution">
    <text evidence="1">The sequence shown here is derived from an EMBL/GenBank/DDBJ whole genome shotgun (WGS) entry which is preliminary data.</text>
</comment>
<sequence length="54" mass="5456">MRPLAAHCCTATVRTSAPSAAPSPELSSAATSLSSSLSLCVYVVLKLGFCVATK</sequence>
<keyword evidence="2" id="KW-1185">Reference proteome</keyword>